<evidence type="ECO:0000313" key="1">
    <source>
        <dbReference type="EMBL" id="KAL1796855.1"/>
    </source>
</evidence>
<dbReference type="EMBL" id="JBHGVX010000004">
    <property type="protein sequence ID" value="KAL1796855.1"/>
    <property type="molecule type" value="Genomic_DNA"/>
</dbReference>
<keyword evidence="2" id="KW-1185">Reference proteome</keyword>
<protein>
    <submittedName>
        <fullName evidence="1">Uncharacterized protein</fullName>
    </submittedName>
</protein>
<dbReference type="GeneID" id="96085717"/>
<accession>A0ABR3UKI6</accession>
<sequence length="130" mass="14566">MEGDMVQESESPLANGERVYMKQSDGTYFWAVFKQQARTTLAAKANLDQMVVAVGGNPASFRTRLAKADYVLAREAPIDVVREEDEEEMFWLSFPIYLGQPASNLFWGVGRLEDGTLTMAASTQGEMERF</sequence>
<dbReference type="RefSeq" id="XP_069307439.1">
    <property type="nucleotide sequence ID" value="XM_069451596.1"/>
</dbReference>
<organism evidence="1 2">
    <name type="scientific">Alternaria dauci</name>
    <dbReference type="NCBI Taxonomy" id="48095"/>
    <lineage>
        <taxon>Eukaryota</taxon>
        <taxon>Fungi</taxon>
        <taxon>Dikarya</taxon>
        <taxon>Ascomycota</taxon>
        <taxon>Pezizomycotina</taxon>
        <taxon>Dothideomycetes</taxon>
        <taxon>Pleosporomycetidae</taxon>
        <taxon>Pleosporales</taxon>
        <taxon>Pleosporineae</taxon>
        <taxon>Pleosporaceae</taxon>
        <taxon>Alternaria</taxon>
        <taxon>Alternaria sect. Porri</taxon>
    </lineage>
</organism>
<dbReference type="Proteomes" id="UP001578633">
    <property type="component" value="Chromosome 4"/>
</dbReference>
<comment type="caution">
    <text evidence="1">The sequence shown here is derived from an EMBL/GenBank/DDBJ whole genome shotgun (WGS) entry which is preliminary data.</text>
</comment>
<evidence type="ECO:0000313" key="2">
    <source>
        <dbReference type="Proteomes" id="UP001578633"/>
    </source>
</evidence>
<proteinExistence type="predicted"/>
<gene>
    <name evidence="1" type="ORF">ACET3X_005395</name>
</gene>
<reference evidence="1 2" key="1">
    <citation type="submission" date="2024-09" db="EMBL/GenBank/DDBJ databases">
        <title>T2T genomes of carrot and Alternaria dauci and their utility for understanding host-pathogen interaction during carrot leaf blight disease.</title>
        <authorList>
            <person name="Liu W."/>
            <person name="Xu S."/>
            <person name="Ou C."/>
            <person name="Liu X."/>
            <person name="Zhuang F."/>
            <person name="Deng X.W."/>
        </authorList>
    </citation>
    <scope>NUCLEOTIDE SEQUENCE [LARGE SCALE GENOMIC DNA]</scope>
    <source>
        <strain evidence="1 2">A2016</strain>
    </source>
</reference>
<name>A0ABR3UKI6_9PLEO</name>